<dbReference type="RefSeq" id="WP_169585534.1">
    <property type="nucleotide sequence ID" value="NZ_VCQU01000002.1"/>
</dbReference>
<reference evidence="1 2" key="1">
    <citation type="submission" date="2019-05" db="EMBL/GenBank/DDBJ databases">
        <authorList>
            <person name="Lee S.D."/>
        </authorList>
    </citation>
    <scope>NUCLEOTIDE SEQUENCE [LARGE SCALE GENOMIC DNA]</scope>
    <source>
        <strain evidence="1 2">YC2-7</strain>
    </source>
</reference>
<evidence type="ECO:0000313" key="1">
    <source>
        <dbReference type="EMBL" id="NMN94807.1"/>
    </source>
</evidence>
<dbReference type="Proteomes" id="UP000535543">
    <property type="component" value="Unassembled WGS sequence"/>
</dbReference>
<gene>
    <name evidence="1" type="ORF">FGL95_07130</name>
</gene>
<dbReference type="AlphaFoldDB" id="A0A848KFU0"/>
<protein>
    <recommendedName>
        <fullName evidence="3">DUF2336 domain-containing protein</fullName>
    </recommendedName>
</protein>
<keyword evidence="2" id="KW-1185">Reference proteome</keyword>
<proteinExistence type="predicted"/>
<evidence type="ECO:0000313" key="2">
    <source>
        <dbReference type="Proteomes" id="UP000535543"/>
    </source>
</evidence>
<reference evidence="1 2" key="2">
    <citation type="submission" date="2020-06" db="EMBL/GenBank/DDBJ databases">
        <title>Antribacter stalactiti gen. nov., sp. nov., a new member of the family Nacardiaceae isolated from a cave.</title>
        <authorList>
            <person name="Kim I.S."/>
        </authorList>
    </citation>
    <scope>NUCLEOTIDE SEQUENCE [LARGE SCALE GENOMIC DNA]</scope>
    <source>
        <strain evidence="1 2">YC2-7</strain>
    </source>
</reference>
<sequence length="235" mass="25057">MTHSITEAEITKLARELGTDPSEFAFLAGSSPEAVRTIRYRIAASLDEPHRPMFRRLARASALVPVALAATIATRFFGPMLCGAVASEIAAERAASMIAHLPMKFVADVTPYVNPRTSGPLIKGIELSILVPVMTELVERRDLVTISRLVEAATQDQVQASAELIEDPADLLAVYLFAESTESLDAMLAAIDDDRLAAVLGAAREADLADVLAEVFSGLSAPGRNRVEAVSDRGA</sequence>
<name>A0A848KFU0_9NOCA</name>
<evidence type="ECO:0008006" key="3">
    <source>
        <dbReference type="Google" id="ProtNLM"/>
    </source>
</evidence>
<accession>A0A848KFU0</accession>
<comment type="caution">
    <text evidence="1">The sequence shown here is derived from an EMBL/GenBank/DDBJ whole genome shotgun (WGS) entry which is preliminary data.</text>
</comment>
<organism evidence="1 2">
    <name type="scientific">Antrihabitans stalactiti</name>
    <dbReference type="NCBI Taxonomy" id="2584121"/>
    <lineage>
        <taxon>Bacteria</taxon>
        <taxon>Bacillati</taxon>
        <taxon>Actinomycetota</taxon>
        <taxon>Actinomycetes</taxon>
        <taxon>Mycobacteriales</taxon>
        <taxon>Nocardiaceae</taxon>
        <taxon>Antrihabitans</taxon>
    </lineage>
</organism>
<dbReference type="EMBL" id="VCQU01000002">
    <property type="protein sequence ID" value="NMN94807.1"/>
    <property type="molecule type" value="Genomic_DNA"/>
</dbReference>